<dbReference type="InterPro" id="IPR027843">
    <property type="entry name" value="DUF4440"/>
</dbReference>
<dbReference type="Proteomes" id="UP000466514">
    <property type="component" value="Chromosome"/>
</dbReference>
<dbReference type="KEGG" id="mpsc:MPSYJ_17270"/>
<evidence type="ECO:0000259" key="1">
    <source>
        <dbReference type="Pfam" id="PF14534"/>
    </source>
</evidence>
<dbReference type="SUPFAM" id="SSF54427">
    <property type="entry name" value="NTF2-like"/>
    <property type="match status" value="1"/>
</dbReference>
<evidence type="ECO:0000313" key="3">
    <source>
        <dbReference type="Proteomes" id="UP000466514"/>
    </source>
</evidence>
<feature type="domain" description="DUF4440" evidence="1">
    <location>
        <begin position="10"/>
        <end position="112"/>
    </location>
</feature>
<reference evidence="2 3" key="1">
    <citation type="journal article" date="2019" name="Emerg. Microbes Infect.">
        <title>Comprehensive subspecies identification of 175 nontuberculous mycobacteria species based on 7547 genomic profiles.</title>
        <authorList>
            <person name="Matsumoto Y."/>
            <person name="Kinjo T."/>
            <person name="Motooka D."/>
            <person name="Nabeya D."/>
            <person name="Jung N."/>
            <person name="Uechi K."/>
            <person name="Horii T."/>
            <person name="Iida T."/>
            <person name="Fujita J."/>
            <person name="Nakamura S."/>
        </authorList>
    </citation>
    <scope>NUCLEOTIDE SEQUENCE [LARGE SCALE GENOMIC DNA]</scope>
    <source>
        <strain evidence="2 3">JCM 13323</strain>
    </source>
</reference>
<dbReference type="Pfam" id="PF14534">
    <property type="entry name" value="DUF4440"/>
    <property type="match status" value="1"/>
</dbReference>
<accession>A0A7I7M8C6</accession>
<protein>
    <recommendedName>
        <fullName evidence="1">DUF4440 domain-containing protein</fullName>
    </recommendedName>
</protein>
<name>A0A7I7M8C6_9MYCO</name>
<dbReference type="CDD" id="cd00531">
    <property type="entry name" value="NTF2_like"/>
    <property type="match status" value="1"/>
</dbReference>
<dbReference type="InterPro" id="IPR011944">
    <property type="entry name" value="Steroid_delta5-4_isomerase"/>
</dbReference>
<dbReference type="NCBIfam" id="TIGR02246">
    <property type="entry name" value="SgcJ/EcaC family oxidoreductase"/>
    <property type="match status" value="1"/>
</dbReference>
<dbReference type="InterPro" id="IPR032710">
    <property type="entry name" value="NTF2-like_dom_sf"/>
</dbReference>
<gene>
    <name evidence="2" type="ORF">MPSYJ_17270</name>
</gene>
<proteinExistence type="predicted"/>
<dbReference type="EMBL" id="AP022574">
    <property type="protein sequence ID" value="BBX68266.1"/>
    <property type="molecule type" value="Genomic_DNA"/>
</dbReference>
<sequence>MPDTESGIVHAVLDEWKAGIDAHDPARVAAVFTEDAVFQGLHPYTVGRGGVFAYYDGQPPGLTVDYRIDEIRRPADQVVLGYGRADFARPDGTVTRLMLGVVLVRGDGGWRIQQYQVSARPAPTR</sequence>
<keyword evidence="3" id="KW-1185">Reference proteome</keyword>
<dbReference type="AlphaFoldDB" id="A0A7I7M8C6"/>
<dbReference type="RefSeq" id="WP_246228923.1">
    <property type="nucleotide sequence ID" value="NZ_AP022574.1"/>
</dbReference>
<organism evidence="2 3">
    <name type="scientific">Mycolicibacterium psychrotolerans</name>
    <dbReference type="NCBI Taxonomy" id="216929"/>
    <lineage>
        <taxon>Bacteria</taxon>
        <taxon>Bacillati</taxon>
        <taxon>Actinomycetota</taxon>
        <taxon>Actinomycetes</taxon>
        <taxon>Mycobacteriales</taxon>
        <taxon>Mycobacteriaceae</taxon>
        <taxon>Mycolicibacterium</taxon>
    </lineage>
</organism>
<dbReference type="Gene3D" id="3.10.450.50">
    <property type="match status" value="1"/>
</dbReference>
<evidence type="ECO:0000313" key="2">
    <source>
        <dbReference type="EMBL" id="BBX68266.1"/>
    </source>
</evidence>